<organism evidence="1 2">
    <name type="scientific">Corynebacterium poyangense</name>
    <dbReference type="NCBI Taxonomy" id="2684405"/>
    <lineage>
        <taxon>Bacteria</taxon>
        <taxon>Bacillati</taxon>
        <taxon>Actinomycetota</taxon>
        <taxon>Actinomycetes</taxon>
        <taxon>Mycobacteriales</taxon>
        <taxon>Corynebacteriaceae</taxon>
        <taxon>Corynebacterium</taxon>
    </lineage>
</organism>
<dbReference type="Proteomes" id="UP000516320">
    <property type="component" value="Chromosome"/>
</dbReference>
<accession>A0A7H0SQ93</accession>
<dbReference type="InterPro" id="IPR058154">
    <property type="entry name" value="Bxb1_TTP-like"/>
</dbReference>
<protein>
    <submittedName>
        <fullName evidence="1">Uncharacterized protein</fullName>
    </submittedName>
</protein>
<gene>
    <name evidence="1" type="ORF">GP475_08765</name>
</gene>
<dbReference type="RefSeq" id="WP_187974032.1">
    <property type="nucleotide sequence ID" value="NZ_CP046884.1"/>
</dbReference>
<reference evidence="1 2" key="1">
    <citation type="submission" date="2019-12" db="EMBL/GenBank/DDBJ databases">
        <title>Corynebacterium sp. nov., isolated from feces of the Anser Albifrons in China.</title>
        <authorList>
            <person name="Liu Q."/>
        </authorList>
    </citation>
    <scope>NUCLEOTIDE SEQUENCE [LARGE SCALE GENOMIC DNA]</scope>
    <source>
        <strain evidence="1 2">4H37-19</strain>
    </source>
</reference>
<dbReference type="Pfam" id="PF25681">
    <property type="entry name" value="Phage_TTP_17"/>
    <property type="match status" value="1"/>
</dbReference>
<keyword evidence="2" id="KW-1185">Reference proteome</keyword>
<sequence>MAETAYQDSAVFMPGRGAVLIAPVGTKPPTMEEIKTWLSKDTTAAIGSYVPVGYTSLDELPQIGGDTEGGEVVGVWENPSFRTTAVKTVDTVTITPVQFSEVPLKHRFGANGSIGEDGYFHIPPAYTATEIAVLVIVIDGTNFLAFQYPKAASAPGDGIEMDPEKFLGIPVVYTVLNQAGEPRGRIGHSALKKAVAPGVGG</sequence>
<evidence type="ECO:0000313" key="2">
    <source>
        <dbReference type="Proteomes" id="UP000516320"/>
    </source>
</evidence>
<dbReference type="EMBL" id="CP046884">
    <property type="protein sequence ID" value="QNQ90718.1"/>
    <property type="molecule type" value="Genomic_DNA"/>
</dbReference>
<dbReference type="AlphaFoldDB" id="A0A7H0SQ93"/>
<proteinExistence type="predicted"/>
<name>A0A7H0SQ93_9CORY</name>
<evidence type="ECO:0000313" key="1">
    <source>
        <dbReference type="EMBL" id="QNQ90718.1"/>
    </source>
</evidence>
<dbReference type="KEGG" id="cpoy:GP475_08765"/>